<feature type="transmembrane region" description="Helical" evidence="6">
    <location>
        <begin position="6"/>
        <end position="39"/>
    </location>
</feature>
<dbReference type="InterPro" id="IPR002781">
    <property type="entry name" value="TM_pro_TauE-like"/>
</dbReference>
<keyword evidence="5 6" id="KW-0472">Membrane</keyword>
<sequence>MESWLYILCICLILGAAIGFMAGLLGIGGGLIAVPALLHILPQVGVSAEKIPHVAIATSLAAIILTSLSSARAHHKRANIPWPLFKSMLPGFVLGALCSGYISEMIAAKSLQQIFAVFVILMAAQMAFPFKAQSNRDMPSAAHLFIAATVIAVIAALMGIGGGVLLVPFLTWCGLQMRFAVGFSAATGLLIALFGSIGYTLAGWDAAGLPDWTLGYIYLPALVGIVSTSMLMAPIGAKAATTLPTAKLKKIFALFLTLVGLKLVFA</sequence>
<proteinExistence type="inferred from homology"/>
<dbReference type="GO" id="GO:0005886">
    <property type="term" value="C:plasma membrane"/>
    <property type="evidence" value="ECO:0007669"/>
    <property type="project" value="UniProtKB-SubCell"/>
</dbReference>
<dbReference type="AlphaFoldDB" id="A0A9X1ZG99"/>
<accession>A0A9X1ZG99</accession>
<name>A0A9X1ZG99_9GAMM</name>
<gene>
    <name evidence="7" type="ORF">L2740_09940</name>
</gene>
<dbReference type="Proteomes" id="UP001139293">
    <property type="component" value="Unassembled WGS sequence"/>
</dbReference>
<feature type="transmembrane region" description="Helical" evidence="6">
    <location>
        <begin position="51"/>
        <end position="71"/>
    </location>
</feature>
<dbReference type="PANTHER" id="PTHR43483">
    <property type="entry name" value="MEMBRANE TRANSPORTER PROTEIN HI_0806-RELATED"/>
    <property type="match status" value="1"/>
</dbReference>
<feature type="transmembrane region" description="Helical" evidence="6">
    <location>
        <begin position="214"/>
        <end position="236"/>
    </location>
</feature>
<comment type="subcellular location">
    <subcellularLocation>
        <location evidence="6">Cell membrane</location>
        <topology evidence="6">Multi-pass membrane protein</topology>
    </subcellularLocation>
    <subcellularLocation>
        <location evidence="1">Membrane</location>
        <topology evidence="1">Multi-pass membrane protein</topology>
    </subcellularLocation>
</comment>
<feature type="transmembrane region" description="Helical" evidence="6">
    <location>
        <begin position="144"/>
        <end position="167"/>
    </location>
</feature>
<protein>
    <recommendedName>
        <fullName evidence="6">Probable membrane transporter protein</fullName>
    </recommendedName>
</protein>
<evidence type="ECO:0000313" key="7">
    <source>
        <dbReference type="EMBL" id="MCL1138865.1"/>
    </source>
</evidence>
<evidence type="ECO:0000256" key="1">
    <source>
        <dbReference type="ARBA" id="ARBA00004141"/>
    </source>
</evidence>
<keyword evidence="3 6" id="KW-0812">Transmembrane</keyword>
<keyword evidence="8" id="KW-1185">Reference proteome</keyword>
<comment type="caution">
    <text evidence="7">The sequence shown here is derived from an EMBL/GenBank/DDBJ whole genome shotgun (WGS) entry which is preliminary data.</text>
</comment>
<dbReference type="PANTHER" id="PTHR43483:SF3">
    <property type="entry name" value="MEMBRANE TRANSPORTER PROTEIN HI_0806-RELATED"/>
    <property type="match status" value="1"/>
</dbReference>
<evidence type="ECO:0000256" key="4">
    <source>
        <dbReference type="ARBA" id="ARBA00022989"/>
    </source>
</evidence>
<evidence type="ECO:0000256" key="3">
    <source>
        <dbReference type="ARBA" id="ARBA00022692"/>
    </source>
</evidence>
<evidence type="ECO:0000256" key="5">
    <source>
        <dbReference type="ARBA" id="ARBA00023136"/>
    </source>
</evidence>
<feature type="transmembrane region" description="Helical" evidence="6">
    <location>
        <begin position="179"/>
        <end position="202"/>
    </location>
</feature>
<dbReference type="Pfam" id="PF01925">
    <property type="entry name" value="TauE"/>
    <property type="match status" value="1"/>
</dbReference>
<organism evidence="7 8">
    <name type="scientific">Shewanella pneumatophori</name>
    <dbReference type="NCBI Taxonomy" id="314092"/>
    <lineage>
        <taxon>Bacteria</taxon>
        <taxon>Pseudomonadati</taxon>
        <taxon>Pseudomonadota</taxon>
        <taxon>Gammaproteobacteria</taxon>
        <taxon>Alteromonadales</taxon>
        <taxon>Shewanellaceae</taxon>
        <taxon>Shewanella</taxon>
    </lineage>
</organism>
<dbReference type="RefSeq" id="WP_248949994.1">
    <property type="nucleotide sequence ID" value="NZ_JAKILB010000005.1"/>
</dbReference>
<keyword evidence="4 6" id="KW-1133">Transmembrane helix</keyword>
<dbReference type="EMBL" id="JAKILB010000005">
    <property type="protein sequence ID" value="MCL1138865.1"/>
    <property type="molecule type" value="Genomic_DNA"/>
</dbReference>
<comment type="similarity">
    <text evidence="2 6">Belongs to the 4-toluene sulfonate uptake permease (TSUP) (TC 2.A.102) family.</text>
</comment>
<evidence type="ECO:0000313" key="8">
    <source>
        <dbReference type="Proteomes" id="UP001139293"/>
    </source>
</evidence>
<evidence type="ECO:0000256" key="6">
    <source>
        <dbReference type="RuleBase" id="RU363041"/>
    </source>
</evidence>
<keyword evidence="6" id="KW-1003">Cell membrane</keyword>
<feature type="transmembrane region" description="Helical" evidence="6">
    <location>
        <begin position="248"/>
        <end position="265"/>
    </location>
</feature>
<feature type="transmembrane region" description="Helical" evidence="6">
    <location>
        <begin position="83"/>
        <end position="102"/>
    </location>
</feature>
<evidence type="ECO:0000256" key="2">
    <source>
        <dbReference type="ARBA" id="ARBA00009142"/>
    </source>
</evidence>
<feature type="transmembrane region" description="Helical" evidence="6">
    <location>
        <begin position="114"/>
        <end position="132"/>
    </location>
</feature>
<reference evidence="7" key="1">
    <citation type="submission" date="2022-01" db="EMBL/GenBank/DDBJ databases">
        <title>Whole genome-based taxonomy of the Shewanellaceae.</title>
        <authorList>
            <person name="Martin-Rodriguez A.J."/>
        </authorList>
    </citation>
    <scope>NUCLEOTIDE SEQUENCE</scope>
    <source>
        <strain evidence="7">KCTC 23973</strain>
    </source>
</reference>